<accession>A0A6L2MGP4</accession>
<comment type="caution">
    <text evidence="2">The sequence shown here is derived from an EMBL/GenBank/DDBJ whole genome shotgun (WGS) entry which is preliminary data.</text>
</comment>
<feature type="region of interest" description="Disordered" evidence="1">
    <location>
        <begin position="49"/>
        <end position="148"/>
    </location>
</feature>
<dbReference type="EMBL" id="BKCJ010006497">
    <property type="protein sequence ID" value="GEU72457.1"/>
    <property type="molecule type" value="Genomic_DNA"/>
</dbReference>
<protein>
    <submittedName>
        <fullName evidence="2">Uncharacterized protein</fullName>
    </submittedName>
</protein>
<evidence type="ECO:0000313" key="2">
    <source>
        <dbReference type="EMBL" id="GEU72457.1"/>
    </source>
</evidence>
<dbReference type="AlphaFoldDB" id="A0A6L2MGP4"/>
<feature type="compositionally biased region" description="Acidic residues" evidence="1">
    <location>
        <begin position="97"/>
        <end position="131"/>
    </location>
</feature>
<organism evidence="2">
    <name type="scientific">Tanacetum cinerariifolium</name>
    <name type="common">Dalmatian daisy</name>
    <name type="synonym">Chrysanthemum cinerariifolium</name>
    <dbReference type="NCBI Taxonomy" id="118510"/>
    <lineage>
        <taxon>Eukaryota</taxon>
        <taxon>Viridiplantae</taxon>
        <taxon>Streptophyta</taxon>
        <taxon>Embryophyta</taxon>
        <taxon>Tracheophyta</taxon>
        <taxon>Spermatophyta</taxon>
        <taxon>Magnoliopsida</taxon>
        <taxon>eudicotyledons</taxon>
        <taxon>Gunneridae</taxon>
        <taxon>Pentapetalae</taxon>
        <taxon>asterids</taxon>
        <taxon>campanulids</taxon>
        <taxon>Asterales</taxon>
        <taxon>Asteraceae</taxon>
        <taxon>Asteroideae</taxon>
        <taxon>Anthemideae</taxon>
        <taxon>Anthemidinae</taxon>
        <taxon>Tanacetum</taxon>
    </lineage>
</organism>
<sequence length="210" mass="22933">MQPVALPSPDYVLGPEHPPSLDYVLGPEHPPSPVKIPYVLEPEYPEYLVPSDAEAPLEDQPLPADASPTIASPRYVANSDPEEDLEDDHANYPADGGDGDAEPSDDDDDDDTCDEDKEPFEDKEDDEEEEEHLALADSSNVPIVDPVLPTGDAEALEANEHAPTPRSHHIIIPLSQTCLRAPLGYRAAEIRMRALLPSTSCRTDIPEADW</sequence>
<gene>
    <name evidence="2" type="ORF">Tci_044435</name>
</gene>
<feature type="region of interest" description="Disordered" evidence="1">
    <location>
        <begin position="1"/>
        <end position="37"/>
    </location>
</feature>
<evidence type="ECO:0000256" key="1">
    <source>
        <dbReference type="SAM" id="MobiDB-lite"/>
    </source>
</evidence>
<proteinExistence type="predicted"/>
<name>A0A6L2MGP4_TANCI</name>
<reference evidence="2" key="1">
    <citation type="journal article" date="2019" name="Sci. Rep.">
        <title>Draft genome of Tanacetum cinerariifolium, the natural source of mosquito coil.</title>
        <authorList>
            <person name="Yamashiro T."/>
            <person name="Shiraishi A."/>
            <person name="Satake H."/>
            <person name="Nakayama K."/>
        </authorList>
    </citation>
    <scope>NUCLEOTIDE SEQUENCE</scope>
</reference>